<dbReference type="PANTHER" id="PTHR43464">
    <property type="entry name" value="METHYLTRANSFERASE"/>
    <property type="match status" value="1"/>
</dbReference>
<dbReference type="EMBL" id="AVPL01000028">
    <property type="protein sequence ID" value="KGN40911.1"/>
    <property type="molecule type" value="Genomic_DNA"/>
</dbReference>
<dbReference type="GO" id="GO:0032259">
    <property type="term" value="P:methylation"/>
    <property type="evidence" value="ECO:0007669"/>
    <property type="project" value="UniProtKB-KW"/>
</dbReference>
<keyword evidence="2" id="KW-0808">Transferase</keyword>
<keyword evidence="5" id="KW-1185">Reference proteome</keyword>
<sequence>MLYAVRSARLVEVLGAANDVVAPLRVLDAGCGQGLFARTLGSFGHTVDGIDTSTYAIDVCRELAGPSESYEMSALVDWQPSHLYDAVLSIDVLYHLMDDDEWASSVENLASLVRLGGLIGLVDHDADVARVWAEYQKTRPTNQYRDLLSGCGFEMRRSVRNDFRTDPSIMHVAVRVA</sequence>
<keyword evidence="1" id="KW-0489">Methyltransferase</keyword>
<evidence type="ECO:0008006" key="6">
    <source>
        <dbReference type="Google" id="ProtNLM"/>
    </source>
</evidence>
<dbReference type="SUPFAM" id="SSF53335">
    <property type="entry name" value="S-adenosyl-L-methionine-dependent methyltransferases"/>
    <property type="match status" value="1"/>
</dbReference>
<dbReference type="GO" id="GO:0008168">
    <property type="term" value="F:methyltransferase activity"/>
    <property type="evidence" value="ECO:0007669"/>
    <property type="project" value="UniProtKB-KW"/>
</dbReference>
<dbReference type="InterPro" id="IPR029063">
    <property type="entry name" value="SAM-dependent_MTases_sf"/>
</dbReference>
<dbReference type="Pfam" id="PF13489">
    <property type="entry name" value="Methyltransf_23"/>
    <property type="match status" value="1"/>
</dbReference>
<organism evidence="4 5">
    <name type="scientific">Knoellia aerolata DSM 18566</name>
    <dbReference type="NCBI Taxonomy" id="1385519"/>
    <lineage>
        <taxon>Bacteria</taxon>
        <taxon>Bacillati</taxon>
        <taxon>Actinomycetota</taxon>
        <taxon>Actinomycetes</taxon>
        <taxon>Micrococcales</taxon>
        <taxon>Intrasporangiaceae</taxon>
        <taxon>Knoellia</taxon>
    </lineage>
</organism>
<dbReference type="PANTHER" id="PTHR43464:SF19">
    <property type="entry name" value="UBIQUINONE BIOSYNTHESIS O-METHYLTRANSFERASE, MITOCHONDRIAL"/>
    <property type="match status" value="1"/>
</dbReference>
<dbReference type="Proteomes" id="UP000030013">
    <property type="component" value="Unassembled WGS sequence"/>
</dbReference>
<gene>
    <name evidence="4" type="ORF">N801_10645</name>
</gene>
<evidence type="ECO:0000256" key="2">
    <source>
        <dbReference type="ARBA" id="ARBA00022679"/>
    </source>
</evidence>
<proteinExistence type="predicted"/>
<name>A0A0A0JZD5_9MICO</name>
<evidence type="ECO:0000256" key="1">
    <source>
        <dbReference type="ARBA" id="ARBA00022603"/>
    </source>
</evidence>
<dbReference type="eggNOG" id="COG2227">
    <property type="taxonomic scope" value="Bacteria"/>
</dbReference>
<reference evidence="4 5" key="1">
    <citation type="submission" date="2013-08" db="EMBL/GenBank/DDBJ databases">
        <title>The genome sequence of Knoellia aerolata.</title>
        <authorList>
            <person name="Zhu W."/>
            <person name="Wang G."/>
        </authorList>
    </citation>
    <scope>NUCLEOTIDE SEQUENCE [LARGE SCALE GENOMIC DNA]</scope>
    <source>
        <strain evidence="4 5">DSM 18566</strain>
    </source>
</reference>
<dbReference type="AlphaFoldDB" id="A0A0A0JZD5"/>
<evidence type="ECO:0000313" key="4">
    <source>
        <dbReference type="EMBL" id="KGN40911.1"/>
    </source>
</evidence>
<dbReference type="STRING" id="1385519.N801_10645"/>
<evidence type="ECO:0000313" key="5">
    <source>
        <dbReference type="Proteomes" id="UP000030013"/>
    </source>
</evidence>
<evidence type="ECO:0000256" key="3">
    <source>
        <dbReference type="ARBA" id="ARBA00022691"/>
    </source>
</evidence>
<dbReference type="CDD" id="cd02440">
    <property type="entry name" value="AdoMet_MTases"/>
    <property type="match status" value="1"/>
</dbReference>
<comment type="caution">
    <text evidence="4">The sequence shown here is derived from an EMBL/GenBank/DDBJ whole genome shotgun (WGS) entry which is preliminary data.</text>
</comment>
<dbReference type="Gene3D" id="3.40.50.150">
    <property type="entry name" value="Vaccinia Virus protein VP39"/>
    <property type="match status" value="1"/>
</dbReference>
<protein>
    <recommendedName>
        <fullName evidence="6">Methyltransferase domain-containing protein</fullName>
    </recommendedName>
</protein>
<accession>A0A0A0JZD5</accession>
<keyword evidence="3" id="KW-0949">S-adenosyl-L-methionine</keyword>